<dbReference type="EMBL" id="JAEQMG010000169">
    <property type="protein sequence ID" value="MBK6090021.1"/>
    <property type="molecule type" value="Genomic_DNA"/>
</dbReference>
<evidence type="ECO:0000313" key="2">
    <source>
        <dbReference type="Proteomes" id="UP000633365"/>
    </source>
</evidence>
<reference evidence="1" key="1">
    <citation type="submission" date="2021-01" db="EMBL/GenBank/DDBJ databases">
        <title>Genome public.</title>
        <authorList>
            <person name="Liu C."/>
            <person name="Sun Q."/>
        </authorList>
    </citation>
    <scope>NUCLEOTIDE SEQUENCE</scope>
    <source>
        <strain evidence="1">M6</strain>
    </source>
</reference>
<accession>A0A934WU94</accession>
<dbReference type="Proteomes" id="UP000633365">
    <property type="component" value="Unassembled WGS sequence"/>
</dbReference>
<gene>
    <name evidence="1" type="ORF">JKK62_15455</name>
</gene>
<evidence type="ECO:0000313" key="1">
    <source>
        <dbReference type="EMBL" id="MBK6090021.1"/>
    </source>
</evidence>
<name>A0A934WU94_9FIRM</name>
<organism evidence="1 2">
    <name type="scientific">Ruminococcus difficilis</name>
    <dbReference type="NCBI Taxonomy" id="2763069"/>
    <lineage>
        <taxon>Bacteria</taxon>
        <taxon>Bacillati</taxon>
        <taxon>Bacillota</taxon>
        <taxon>Clostridia</taxon>
        <taxon>Eubacteriales</taxon>
        <taxon>Oscillospiraceae</taxon>
        <taxon>Ruminococcus</taxon>
    </lineage>
</organism>
<protein>
    <submittedName>
        <fullName evidence="1">Uncharacterized protein</fullName>
    </submittedName>
</protein>
<keyword evidence="2" id="KW-1185">Reference proteome</keyword>
<sequence length="94" mass="10772">MVEVAPWQDYKTKELLGTEVTVVIMTDNTNYGEKKTGTNRFEKLKFKLRKQVDVPVDAQVIPINPVGKVYGDFNQNLSVHCDDIRVVEPKVHKQ</sequence>
<comment type="caution">
    <text evidence="1">The sequence shown here is derived from an EMBL/GenBank/DDBJ whole genome shotgun (WGS) entry which is preliminary data.</text>
</comment>
<dbReference type="AlphaFoldDB" id="A0A934WU94"/>
<proteinExistence type="predicted"/>